<evidence type="ECO:0000256" key="1">
    <source>
        <dbReference type="ARBA" id="ARBA00004370"/>
    </source>
</evidence>
<sequence length="753" mass="84949">MLACLLLLLIPFWCAPGWAQLAADPIVRGIEIRGNQRVDASTILYYIQTKVGEPLSRALVGKDIEQIYSLGQFSDIRVETQPMADGVTVIYRVEEIPSVGDVKFKGNTSLKTEDLRPLISLKRGATFREHLIQDSITKLTAHYKEKAFFLVQIDIQHQISKNGLVNVVIEIKEGEKVKIEEVRFHGNKAFDHGELEDHMETKEETWLSWFDESGIYKKDVLRIDVLRLESFYHDHGFLKVRIQDPTLEINREDKEIYVDIHIDEGEQYRLGGITVEGDETYSREELLTVIQSKKGEIYNATQIREDALKISELYSEKGYAYADALPQTLLDEESKTVDVEVNVNPGRKVYVGKVDIYGNTRTQDNVIRREYRLKEGELFNSKKLKRTKQRINNLGFFESVKIDTRRGDSPELVDLTTTVTERPTGAVTFGAGFSSVEKVIFNASISQNNLFGTGRSLNLSTDLSARRTNFNFNFTDPRIFDSDISAGLDLFNRRSNFFSFDSRSTGGGIRLGKNLSETDWLGFGYRFENVQISDVDPASQTTFLQNGTRTTSRIGPTFIRDTRDDFLNPTQGTRHVVRFEFAGSFLGGADFHKTSYEGTYYQPLIGQLVLALHGEVQFAEGYGSDELPIFERYFMGGSNSLRGFTIRQVGPKDRNGDPIGGDQALLLNVELQYPVTKEFRIFGFYDRGNVYGDGFDTSTTSRHIDLANMRQSVGGGVRFLSPFGPISLAYGIKLDAVPGDTNAEFHFSAGNAF</sequence>
<evidence type="ECO:0000313" key="11">
    <source>
        <dbReference type="EMBL" id="CAI2717190.1"/>
    </source>
</evidence>
<protein>
    <recommendedName>
        <fullName evidence="8">Outer membrane protein assembly factor BamA</fullName>
    </recommendedName>
</protein>
<evidence type="ECO:0000256" key="7">
    <source>
        <dbReference type="ARBA" id="ARBA00023237"/>
    </source>
</evidence>
<organism evidence="11 12">
    <name type="scientific">Nitrospina watsonii</name>
    <dbReference type="NCBI Taxonomy" id="1323948"/>
    <lineage>
        <taxon>Bacteria</taxon>
        <taxon>Pseudomonadati</taxon>
        <taxon>Nitrospinota/Tectimicrobiota group</taxon>
        <taxon>Nitrospinota</taxon>
        <taxon>Nitrospinia</taxon>
        <taxon>Nitrospinales</taxon>
        <taxon>Nitrospinaceae</taxon>
        <taxon>Nitrospina</taxon>
    </lineage>
</organism>
<gene>
    <name evidence="11" type="ORF">NSPWAT_0331</name>
</gene>
<comment type="subcellular location">
    <subcellularLocation>
        <location evidence="1">Membrane</location>
    </subcellularLocation>
</comment>
<evidence type="ECO:0000313" key="12">
    <source>
        <dbReference type="Proteomes" id="UP001157733"/>
    </source>
</evidence>
<dbReference type="PANTHER" id="PTHR12815">
    <property type="entry name" value="SORTING AND ASSEMBLY MACHINERY SAMM50 PROTEIN FAMILY MEMBER"/>
    <property type="match status" value="1"/>
</dbReference>
<dbReference type="RefSeq" id="WP_282010148.1">
    <property type="nucleotide sequence ID" value="NZ_OX336137.1"/>
</dbReference>
<evidence type="ECO:0000256" key="8">
    <source>
        <dbReference type="NCBIfam" id="TIGR03303"/>
    </source>
</evidence>
<evidence type="ECO:0000256" key="6">
    <source>
        <dbReference type="ARBA" id="ARBA00023136"/>
    </source>
</evidence>
<dbReference type="NCBIfam" id="TIGR03303">
    <property type="entry name" value="OM_YaeT"/>
    <property type="match status" value="1"/>
</dbReference>
<dbReference type="PROSITE" id="PS51779">
    <property type="entry name" value="POTRA"/>
    <property type="match status" value="3"/>
</dbReference>
<dbReference type="Gene3D" id="2.40.160.50">
    <property type="entry name" value="membrane protein fhac: a member of the omp85/tpsb transporter family"/>
    <property type="match status" value="1"/>
</dbReference>
<dbReference type="InterPro" id="IPR010827">
    <property type="entry name" value="BamA/TamA_POTRA"/>
</dbReference>
<dbReference type="Pfam" id="PF07244">
    <property type="entry name" value="POTRA"/>
    <property type="match status" value="5"/>
</dbReference>
<dbReference type="EMBL" id="OX336137">
    <property type="protein sequence ID" value="CAI2717190.1"/>
    <property type="molecule type" value="Genomic_DNA"/>
</dbReference>
<evidence type="ECO:0000256" key="2">
    <source>
        <dbReference type="ARBA" id="ARBA00022452"/>
    </source>
</evidence>
<dbReference type="PIRSF" id="PIRSF006076">
    <property type="entry name" value="OM_assembly_OMP85"/>
    <property type="match status" value="1"/>
</dbReference>
<dbReference type="Gene3D" id="3.10.20.310">
    <property type="entry name" value="membrane protein fhac"/>
    <property type="match status" value="5"/>
</dbReference>
<dbReference type="Pfam" id="PF01103">
    <property type="entry name" value="Omp85"/>
    <property type="match status" value="1"/>
</dbReference>
<dbReference type="Proteomes" id="UP001157733">
    <property type="component" value="Chromosome"/>
</dbReference>
<feature type="signal peptide" evidence="9">
    <location>
        <begin position="1"/>
        <end position="19"/>
    </location>
</feature>
<dbReference type="HAMAP" id="MF_01430">
    <property type="entry name" value="OM_assembly_BamA"/>
    <property type="match status" value="1"/>
</dbReference>
<dbReference type="InterPro" id="IPR023707">
    <property type="entry name" value="OM_assembly_BamA"/>
</dbReference>
<evidence type="ECO:0000256" key="5">
    <source>
        <dbReference type="ARBA" id="ARBA00022737"/>
    </source>
</evidence>
<evidence type="ECO:0000256" key="9">
    <source>
        <dbReference type="SAM" id="SignalP"/>
    </source>
</evidence>
<accession>A0ABM9HAN5</accession>
<proteinExistence type="inferred from homology"/>
<feature type="domain" description="POTRA" evidence="10">
    <location>
        <begin position="25"/>
        <end position="96"/>
    </location>
</feature>
<reference evidence="11 12" key="1">
    <citation type="submission" date="2022-09" db="EMBL/GenBank/DDBJ databases">
        <authorList>
            <person name="Kop L."/>
        </authorList>
    </citation>
    <scope>NUCLEOTIDE SEQUENCE [LARGE SCALE GENOMIC DNA]</scope>
    <source>
        <strain evidence="11 12">347</strain>
    </source>
</reference>
<feature type="chain" id="PRO_5045393489" description="Outer membrane protein assembly factor BamA" evidence="9">
    <location>
        <begin position="20"/>
        <end position="753"/>
    </location>
</feature>
<feature type="domain" description="POTRA" evidence="10">
    <location>
        <begin position="349"/>
        <end position="422"/>
    </location>
</feature>
<dbReference type="InterPro" id="IPR039910">
    <property type="entry name" value="D15-like"/>
</dbReference>
<feature type="domain" description="POTRA" evidence="10">
    <location>
        <begin position="268"/>
        <end position="346"/>
    </location>
</feature>
<keyword evidence="5" id="KW-0677">Repeat</keyword>
<evidence type="ECO:0000256" key="3">
    <source>
        <dbReference type="ARBA" id="ARBA00022692"/>
    </source>
</evidence>
<keyword evidence="4 9" id="KW-0732">Signal</keyword>
<evidence type="ECO:0000259" key="10">
    <source>
        <dbReference type="PROSITE" id="PS51779"/>
    </source>
</evidence>
<evidence type="ECO:0000256" key="4">
    <source>
        <dbReference type="ARBA" id="ARBA00022729"/>
    </source>
</evidence>
<keyword evidence="3" id="KW-0812">Transmembrane</keyword>
<dbReference type="InterPro" id="IPR000184">
    <property type="entry name" value="Bac_surfAg_D15"/>
</dbReference>
<keyword evidence="6" id="KW-0472">Membrane</keyword>
<keyword evidence="12" id="KW-1185">Reference proteome</keyword>
<name>A0ABM9HAN5_9BACT</name>
<dbReference type="InterPro" id="IPR034746">
    <property type="entry name" value="POTRA"/>
</dbReference>
<keyword evidence="7" id="KW-0998">Cell outer membrane</keyword>
<keyword evidence="2" id="KW-1134">Transmembrane beta strand</keyword>
<dbReference type="PANTHER" id="PTHR12815:SF23">
    <property type="entry name" value="OUTER MEMBRANE PROTEIN ASSEMBLY FACTOR BAMA"/>
    <property type="match status" value="1"/>
</dbReference>